<dbReference type="Gene3D" id="3.40.50.1820">
    <property type="entry name" value="alpha/beta hydrolase"/>
    <property type="match status" value="1"/>
</dbReference>
<keyword evidence="3" id="KW-1185">Reference proteome</keyword>
<comment type="caution">
    <text evidence="2">The sequence shown here is derived from an EMBL/GenBank/DDBJ whole genome shotgun (WGS) entry which is preliminary data.</text>
</comment>
<evidence type="ECO:0000313" key="2">
    <source>
        <dbReference type="EMBL" id="TWT51327.1"/>
    </source>
</evidence>
<dbReference type="EMBL" id="SJPI01000002">
    <property type="protein sequence ID" value="TWT51327.1"/>
    <property type="molecule type" value="Genomic_DNA"/>
</dbReference>
<dbReference type="OrthoDB" id="9806902at2"/>
<proteinExistence type="predicted"/>
<dbReference type="PANTHER" id="PTHR11614">
    <property type="entry name" value="PHOSPHOLIPASE-RELATED"/>
    <property type="match status" value="1"/>
</dbReference>
<keyword evidence="2" id="KW-0378">Hydrolase</keyword>
<evidence type="ECO:0000259" key="1">
    <source>
        <dbReference type="Pfam" id="PF12146"/>
    </source>
</evidence>
<dbReference type="InterPro" id="IPR029058">
    <property type="entry name" value="AB_hydrolase_fold"/>
</dbReference>
<reference evidence="2 3" key="1">
    <citation type="submission" date="2019-02" db="EMBL/GenBank/DDBJ databases">
        <title>Deep-cultivation of Planctomycetes and their phenomic and genomic characterization uncovers novel biology.</title>
        <authorList>
            <person name="Wiegand S."/>
            <person name="Jogler M."/>
            <person name="Boedeker C."/>
            <person name="Pinto D."/>
            <person name="Vollmers J."/>
            <person name="Rivas-Marin E."/>
            <person name="Kohn T."/>
            <person name="Peeters S.H."/>
            <person name="Heuer A."/>
            <person name="Rast P."/>
            <person name="Oberbeckmann S."/>
            <person name="Bunk B."/>
            <person name="Jeske O."/>
            <person name="Meyerdierks A."/>
            <person name="Storesund J.E."/>
            <person name="Kallscheuer N."/>
            <person name="Luecker S."/>
            <person name="Lage O.M."/>
            <person name="Pohl T."/>
            <person name="Merkel B.J."/>
            <person name="Hornburger P."/>
            <person name="Mueller R.-W."/>
            <person name="Bruemmer F."/>
            <person name="Labrenz M."/>
            <person name="Spormann A.M."/>
            <person name="Op Den Camp H."/>
            <person name="Overmann J."/>
            <person name="Amann R."/>
            <person name="Jetten M.S.M."/>
            <person name="Mascher T."/>
            <person name="Medema M.H."/>
            <person name="Devos D.P."/>
            <person name="Kaster A.-K."/>
            <person name="Ovreas L."/>
            <person name="Rohde M."/>
            <person name="Galperin M.Y."/>
            <person name="Jogler C."/>
        </authorList>
    </citation>
    <scope>NUCLEOTIDE SEQUENCE [LARGE SCALE GENOMIC DNA]</scope>
    <source>
        <strain evidence="2 3">Pla22</strain>
    </source>
</reference>
<sequence>MQLSICEDSIKVGAHGNLHGRLWYRASDRDSDSNQPDAVLITVHGLGDHSARFAEMAHQVISSSNAKIAVVGFDLPSHGQSPGKPGSLAKFDRLLADIAAVRQSVVERFGDVPQALLGHSMGGNLAVNYVLRQSSVDSSMPPLLGLVLAAPMLLPPNPMPRPIIFAAWLTGHLFPFVKFGKAIDVHALTSDPQEIEKIRQDDAMHSRITLYLATQLVSQGRWALDHAREVQIPTLVLYGGEDSLIDRNACKNLAIRIGKPATLVSWPETKHSLFHDLRRDDIVARLVQWLDLQLVER</sequence>
<dbReference type="EC" id="3.1.1.-" evidence="2"/>
<dbReference type="InterPro" id="IPR000073">
    <property type="entry name" value="AB_hydrolase_1"/>
</dbReference>
<accession>A0A5C5WL20</accession>
<dbReference type="AlphaFoldDB" id="A0A5C5WL20"/>
<gene>
    <name evidence="2" type="primary">ytpA</name>
    <name evidence="2" type="ORF">Pla22_41040</name>
</gene>
<name>A0A5C5WL20_9BACT</name>
<protein>
    <submittedName>
        <fullName evidence="2">Phospholipase YtpA</fullName>
        <ecNumber evidence="2">3.1.1.-</ecNumber>
    </submittedName>
</protein>
<feature type="domain" description="Serine aminopeptidase S33" evidence="1">
    <location>
        <begin position="35"/>
        <end position="277"/>
    </location>
</feature>
<dbReference type="InterPro" id="IPR051044">
    <property type="entry name" value="MAG_DAG_Lipase"/>
</dbReference>
<organism evidence="2 3">
    <name type="scientific">Rubripirellula amarantea</name>
    <dbReference type="NCBI Taxonomy" id="2527999"/>
    <lineage>
        <taxon>Bacteria</taxon>
        <taxon>Pseudomonadati</taxon>
        <taxon>Planctomycetota</taxon>
        <taxon>Planctomycetia</taxon>
        <taxon>Pirellulales</taxon>
        <taxon>Pirellulaceae</taxon>
        <taxon>Rubripirellula</taxon>
    </lineage>
</organism>
<dbReference type="InterPro" id="IPR022742">
    <property type="entry name" value="Hydrolase_4"/>
</dbReference>
<dbReference type="Pfam" id="PF12146">
    <property type="entry name" value="Hydrolase_4"/>
    <property type="match status" value="1"/>
</dbReference>
<dbReference type="GO" id="GO:0016787">
    <property type="term" value="F:hydrolase activity"/>
    <property type="evidence" value="ECO:0007669"/>
    <property type="project" value="UniProtKB-KW"/>
</dbReference>
<dbReference type="SUPFAM" id="SSF53474">
    <property type="entry name" value="alpha/beta-Hydrolases"/>
    <property type="match status" value="1"/>
</dbReference>
<dbReference type="PRINTS" id="PR00111">
    <property type="entry name" value="ABHYDROLASE"/>
</dbReference>
<dbReference type="Proteomes" id="UP000316598">
    <property type="component" value="Unassembled WGS sequence"/>
</dbReference>
<evidence type="ECO:0000313" key="3">
    <source>
        <dbReference type="Proteomes" id="UP000316598"/>
    </source>
</evidence>